<dbReference type="Proteomes" id="UP000199455">
    <property type="component" value="Unassembled WGS sequence"/>
</dbReference>
<evidence type="ECO:0000256" key="1">
    <source>
        <dbReference type="ARBA" id="ARBA00022571"/>
    </source>
</evidence>
<evidence type="ECO:0000256" key="3">
    <source>
        <dbReference type="ARBA" id="ARBA00022857"/>
    </source>
</evidence>
<evidence type="ECO:0000259" key="7">
    <source>
        <dbReference type="SMART" id="SM00859"/>
    </source>
</evidence>
<dbReference type="AlphaFoldDB" id="A0A1G6LSM5"/>
<evidence type="ECO:0000256" key="2">
    <source>
        <dbReference type="ARBA" id="ARBA00022605"/>
    </source>
</evidence>
<keyword evidence="1 5" id="KW-0055">Arginine biosynthesis</keyword>
<dbReference type="InterPro" id="IPR050085">
    <property type="entry name" value="AGPR"/>
</dbReference>
<dbReference type="SUPFAM" id="SSF51735">
    <property type="entry name" value="NAD(P)-binding Rossmann-fold domains"/>
    <property type="match status" value="1"/>
</dbReference>
<feature type="domain" description="Semialdehyde dehydrogenase NAD-binding" evidence="7">
    <location>
        <begin position="5"/>
        <end position="129"/>
    </location>
</feature>
<evidence type="ECO:0000256" key="6">
    <source>
        <dbReference type="PROSITE-ProRule" id="PRU10010"/>
    </source>
</evidence>
<keyword evidence="9" id="KW-1185">Reference proteome</keyword>
<proteinExistence type="inferred from homology"/>
<dbReference type="Pfam" id="PF22698">
    <property type="entry name" value="Semialdhyde_dhC_1"/>
    <property type="match status" value="1"/>
</dbReference>
<dbReference type="GO" id="GO:0051287">
    <property type="term" value="F:NAD binding"/>
    <property type="evidence" value="ECO:0007669"/>
    <property type="project" value="InterPro"/>
</dbReference>
<reference evidence="9" key="1">
    <citation type="submission" date="2016-10" db="EMBL/GenBank/DDBJ databases">
        <authorList>
            <person name="Varghese N."/>
            <person name="Submissions S."/>
        </authorList>
    </citation>
    <scope>NUCLEOTIDE SEQUENCE [LARGE SCALE GENOMIC DNA]</scope>
    <source>
        <strain evidence="9">DSM 18609</strain>
    </source>
</reference>
<dbReference type="GO" id="GO:0005737">
    <property type="term" value="C:cytoplasm"/>
    <property type="evidence" value="ECO:0007669"/>
    <property type="project" value="UniProtKB-SubCell"/>
</dbReference>
<dbReference type="EMBL" id="FMZH01000002">
    <property type="protein sequence ID" value="SDC46104.1"/>
    <property type="molecule type" value="Genomic_DNA"/>
</dbReference>
<dbReference type="PANTHER" id="PTHR32338">
    <property type="entry name" value="N-ACETYL-GAMMA-GLUTAMYL-PHOSPHATE REDUCTASE, CHLOROPLASTIC-RELATED-RELATED"/>
    <property type="match status" value="1"/>
</dbReference>
<dbReference type="Pfam" id="PF01118">
    <property type="entry name" value="Semialdhyde_dh"/>
    <property type="match status" value="1"/>
</dbReference>
<dbReference type="Gene3D" id="3.30.360.10">
    <property type="entry name" value="Dihydrodipicolinate Reductase, domain 2"/>
    <property type="match status" value="1"/>
</dbReference>
<sequence length="327" mass="35849">MNKIKAGIIGGAGYTGGEMLRILVNHPNVEIAFVNSTSNAGNLISDVHTDLIGDTDLRFVNDISQDIDVLFLCVGHGDAKKFLAANSINDNIRIIDLSQDFRLAQNAQLLNRKFVYGLPELNRDKIKSASNIANPGCFATCIQLGLLPLAAKGLIKQEVHINATTGSTGAGQSLATTSHFSWRNNNLSIYKAFEHQHLNEISESLLQLQPSLTDTLNFIPQRGAFTRGILAAMYMESDLTLEEAQAIYEDYYSAHPFTHVSRKNIDLKQVVNTNKALVHIEKHGNKLFVISIIDNLLKGASGQAVQNMNLMFGLEETAGLRLKAANF</sequence>
<keyword evidence="5" id="KW-0963">Cytoplasm</keyword>
<comment type="function">
    <text evidence="5">Catalyzes the NADPH-dependent reduction of N-acetyl-5-glutamyl phosphate to yield N-acetyl-L-glutamate 5-semialdehyde.</text>
</comment>
<organism evidence="8 9">
    <name type="scientific">Pedobacter soli</name>
    <dbReference type="NCBI Taxonomy" id="390242"/>
    <lineage>
        <taxon>Bacteria</taxon>
        <taxon>Pseudomonadati</taxon>
        <taxon>Bacteroidota</taxon>
        <taxon>Sphingobacteriia</taxon>
        <taxon>Sphingobacteriales</taxon>
        <taxon>Sphingobacteriaceae</taxon>
        <taxon>Pedobacter</taxon>
    </lineage>
</organism>
<keyword evidence="2 5" id="KW-0028">Amino-acid biosynthesis</keyword>
<dbReference type="Gene3D" id="3.40.50.720">
    <property type="entry name" value="NAD(P)-binding Rossmann-like Domain"/>
    <property type="match status" value="1"/>
</dbReference>
<dbReference type="InterPro" id="IPR000534">
    <property type="entry name" value="Semialdehyde_DH_NAD-bd"/>
</dbReference>
<dbReference type="SUPFAM" id="SSF55347">
    <property type="entry name" value="Glyceraldehyde-3-phosphate dehydrogenase-like, C-terminal domain"/>
    <property type="match status" value="1"/>
</dbReference>
<comment type="similarity">
    <text evidence="5">Belongs to the NAGSA dehydrogenase family. Type 1 subfamily.</text>
</comment>
<dbReference type="InterPro" id="IPR036291">
    <property type="entry name" value="NAD(P)-bd_dom_sf"/>
</dbReference>
<comment type="pathway">
    <text evidence="5">Amino-acid biosynthesis; L-arginine biosynthesis; N(2)-acetyl-L-ornithine from L-glutamate: step 3/4.</text>
</comment>
<dbReference type="PROSITE" id="PS01224">
    <property type="entry name" value="ARGC"/>
    <property type="match status" value="1"/>
</dbReference>
<evidence type="ECO:0000313" key="8">
    <source>
        <dbReference type="EMBL" id="SDC46104.1"/>
    </source>
</evidence>
<name>A0A1G6LSM5_9SPHI</name>
<dbReference type="STRING" id="390242.SAMN04488024_102124"/>
<dbReference type="InterPro" id="IPR000706">
    <property type="entry name" value="AGPR_type-1"/>
</dbReference>
<dbReference type="UniPathway" id="UPA00068">
    <property type="reaction ID" value="UER00108"/>
</dbReference>
<dbReference type="PANTHER" id="PTHR32338:SF10">
    <property type="entry name" value="N-ACETYL-GAMMA-GLUTAMYL-PHOSPHATE REDUCTASE, CHLOROPLASTIC-RELATED"/>
    <property type="match status" value="1"/>
</dbReference>
<comment type="catalytic activity">
    <reaction evidence="5">
        <text>N-acetyl-L-glutamate 5-semialdehyde + phosphate + NADP(+) = N-acetyl-L-glutamyl 5-phosphate + NADPH + H(+)</text>
        <dbReference type="Rhea" id="RHEA:21588"/>
        <dbReference type="ChEBI" id="CHEBI:15378"/>
        <dbReference type="ChEBI" id="CHEBI:29123"/>
        <dbReference type="ChEBI" id="CHEBI:43474"/>
        <dbReference type="ChEBI" id="CHEBI:57783"/>
        <dbReference type="ChEBI" id="CHEBI:57936"/>
        <dbReference type="ChEBI" id="CHEBI:58349"/>
        <dbReference type="EC" id="1.2.1.38"/>
    </reaction>
</comment>
<keyword evidence="4 5" id="KW-0560">Oxidoreductase</keyword>
<dbReference type="GO" id="GO:0003942">
    <property type="term" value="F:N-acetyl-gamma-glutamyl-phosphate reductase activity"/>
    <property type="evidence" value="ECO:0007669"/>
    <property type="project" value="UniProtKB-UniRule"/>
</dbReference>
<evidence type="ECO:0000256" key="5">
    <source>
        <dbReference type="HAMAP-Rule" id="MF_00150"/>
    </source>
</evidence>
<dbReference type="GO" id="GO:0070401">
    <property type="term" value="F:NADP+ binding"/>
    <property type="evidence" value="ECO:0007669"/>
    <property type="project" value="InterPro"/>
</dbReference>
<dbReference type="InterPro" id="IPR058924">
    <property type="entry name" value="AGPR_dimerisation_dom"/>
</dbReference>
<evidence type="ECO:0000256" key="4">
    <source>
        <dbReference type="ARBA" id="ARBA00023002"/>
    </source>
</evidence>
<dbReference type="GO" id="GO:0006526">
    <property type="term" value="P:L-arginine biosynthetic process"/>
    <property type="evidence" value="ECO:0007669"/>
    <property type="project" value="UniProtKB-UniRule"/>
</dbReference>
<dbReference type="CDD" id="cd17895">
    <property type="entry name" value="AGPR_1_N"/>
    <property type="match status" value="1"/>
</dbReference>
<dbReference type="SMART" id="SM00859">
    <property type="entry name" value="Semialdhyde_dh"/>
    <property type="match status" value="1"/>
</dbReference>
<dbReference type="NCBIfam" id="TIGR01850">
    <property type="entry name" value="argC"/>
    <property type="match status" value="1"/>
</dbReference>
<dbReference type="RefSeq" id="WP_090765177.1">
    <property type="nucleotide sequence ID" value="NZ_FMZH01000002.1"/>
</dbReference>
<evidence type="ECO:0000313" key="9">
    <source>
        <dbReference type="Proteomes" id="UP000199455"/>
    </source>
</evidence>
<dbReference type="EC" id="1.2.1.38" evidence="5"/>
<feature type="active site" evidence="5 6">
    <location>
        <position position="137"/>
    </location>
</feature>
<keyword evidence="3 5" id="KW-0521">NADP</keyword>
<dbReference type="InterPro" id="IPR023013">
    <property type="entry name" value="AGPR_AS"/>
</dbReference>
<protein>
    <recommendedName>
        <fullName evidence="5">N-acetyl-gamma-glutamyl-phosphate reductase</fullName>
        <shortName evidence="5">AGPR</shortName>
        <ecNumber evidence="5">1.2.1.38</ecNumber>
    </recommendedName>
    <alternativeName>
        <fullName evidence="5">N-acetyl-glutamate semialdehyde dehydrogenase</fullName>
        <shortName evidence="5">NAGSA dehydrogenase</shortName>
    </alternativeName>
</protein>
<gene>
    <name evidence="5" type="primary">argC</name>
    <name evidence="8" type="ORF">SAMN04488024_102124</name>
</gene>
<dbReference type="CDD" id="cd23934">
    <property type="entry name" value="AGPR_1_C"/>
    <property type="match status" value="1"/>
</dbReference>
<comment type="subcellular location">
    <subcellularLocation>
        <location evidence="5">Cytoplasm</location>
    </subcellularLocation>
</comment>
<accession>A0A1G6LSM5</accession>
<dbReference type="HAMAP" id="MF_00150">
    <property type="entry name" value="ArgC_type1"/>
    <property type="match status" value="1"/>
</dbReference>